<accession>A0A6L8Q6A0</accession>
<sequence>MKGCLVSDWPAITTEEVPWHLRDEDVYLIPKSRRRKITSTYQAAVPAKIRHARPRLSAELTERLADARMRLVRFDEHQDSLPFNLPSLLLRSESAASSQIENLTSSARNIALAELSSSAPPNALVIAGNIDAMRCALNLEDALTTDGIRQIHRQLLKKTALDFAGELRGEQVWVGGTPYSPHGALFVPPVPGRVDECLDDLCAFTQTEGIDPIAKAALVHAQFETIHPFVDGNGRTGRTLLHRMLRSDGVLLHATVPISAGLLHDIDDYMSALSCYQQGDPAPIVEQVCNAIDLAMVVGQKTSRTIAGLVGDWTARMQERSGSRIFGLPALLVEQPVVNSDYVANGLEITRRSATSIINRACEYGILKPLGNMRRGDFYQAPELISILDEISSMAGIRRLVAGA</sequence>
<reference evidence="4 5" key="1">
    <citation type="submission" date="2019-07" db="EMBL/GenBank/DDBJ databases">
        <title>Draft genome sequence of Adlercreutzia equolifaciens IPLA 37004, a human intestinal strain that does not produces equol from daidzein.</title>
        <authorList>
            <person name="Vazquez L."/>
            <person name="Florez A.B."/>
            <person name="Mayo B."/>
        </authorList>
    </citation>
    <scope>NUCLEOTIDE SEQUENCE [LARGE SCALE GENOMIC DNA]</scope>
    <source>
        <strain evidence="4 5">IPLA 37004</strain>
    </source>
</reference>
<dbReference type="GO" id="GO:0005524">
    <property type="term" value="F:ATP binding"/>
    <property type="evidence" value="ECO:0007669"/>
    <property type="project" value="UniProtKB-KW"/>
</dbReference>
<dbReference type="Pfam" id="PF02661">
    <property type="entry name" value="Fic"/>
    <property type="match status" value="1"/>
</dbReference>
<dbReference type="AlphaFoldDB" id="A0A6L8Q6A0"/>
<dbReference type="PANTHER" id="PTHR13504">
    <property type="entry name" value="FIDO DOMAIN-CONTAINING PROTEIN DDB_G0283145"/>
    <property type="match status" value="1"/>
</dbReference>
<dbReference type="InterPro" id="IPR040198">
    <property type="entry name" value="Fido_containing"/>
</dbReference>
<dbReference type="EMBL" id="VJNE01000023">
    <property type="protein sequence ID" value="MZG28820.1"/>
    <property type="molecule type" value="Genomic_DNA"/>
</dbReference>
<evidence type="ECO:0000256" key="1">
    <source>
        <dbReference type="PIRSR" id="PIRSR640198-1"/>
    </source>
</evidence>
<dbReference type="SUPFAM" id="SSF140931">
    <property type="entry name" value="Fic-like"/>
    <property type="match status" value="1"/>
</dbReference>
<comment type="caution">
    <text evidence="4">The sequence shown here is derived from an EMBL/GenBank/DDBJ whole genome shotgun (WGS) entry which is preliminary data.</text>
</comment>
<organism evidence="4 5">
    <name type="scientific">Adlercreutzia equolifaciens</name>
    <dbReference type="NCBI Taxonomy" id="446660"/>
    <lineage>
        <taxon>Bacteria</taxon>
        <taxon>Bacillati</taxon>
        <taxon>Actinomycetota</taxon>
        <taxon>Coriobacteriia</taxon>
        <taxon>Eggerthellales</taxon>
        <taxon>Eggerthellaceae</taxon>
        <taxon>Adlercreutzia</taxon>
    </lineage>
</organism>
<feature type="active site" evidence="1">
    <location>
        <position position="227"/>
    </location>
</feature>
<dbReference type="PANTHER" id="PTHR13504:SF38">
    <property type="entry name" value="FIDO DOMAIN-CONTAINING PROTEIN"/>
    <property type="match status" value="1"/>
</dbReference>
<evidence type="ECO:0000256" key="2">
    <source>
        <dbReference type="PIRSR" id="PIRSR640198-2"/>
    </source>
</evidence>
<evidence type="ECO:0000259" key="3">
    <source>
        <dbReference type="PROSITE" id="PS51459"/>
    </source>
</evidence>
<dbReference type="Proteomes" id="UP000472380">
    <property type="component" value="Unassembled WGS sequence"/>
</dbReference>
<dbReference type="InterPro" id="IPR003812">
    <property type="entry name" value="Fido"/>
</dbReference>
<feature type="binding site" evidence="2">
    <location>
        <begin position="231"/>
        <end position="238"/>
    </location>
    <ligand>
        <name>ATP</name>
        <dbReference type="ChEBI" id="CHEBI:30616"/>
    </ligand>
</feature>
<dbReference type="PROSITE" id="PS51459">
    <property type="entry name" value="FIDO"/>
    <property type="match status" value="1"/>
</dbReference>
<protein>
    <submittedName>
        <fullName evidence="4">Fic family protein</fullName>
    </submittedName>
</protein>
<dbReference type="Gene3D" id="1.10.3290.10">
    <property type="entry name" value="Fido-like domain"/>
    <property type="match status" value="1"/>
</dbReference>
<proteinExistence type="predicted"/>
<feature type="domain" description="Fido" evidence="3">
    <location>
        <begin position="143"/>
        <end position="290"/>
    </location>
</feature>
<evidence type="ECO:0000313" key="5">
    <source>
        <dbReference type="Proteomes" id="UP000472380"/>
    </source>
</evidence>
<keyword evidence="2" id="KW-0067">ATP-binding</keyword>
<keyword evidence="2" id="KW-0547">Nucleotide-binding</keyword>
<evidence type="ECO:0000313" key="4">
    <source>
        <dbReference type="EMBL" id="MZG28820.1"/>
    </source>
</evidence>
<name>A0A6L8Q6A0_9ACTN</name>
<dbReference type="InterPro" id="IPR036597">
    <property type="entry name" value="Fido-like_dom_sf"/>
</dbReference>
<gene>
    <name evidence="4" type="ORF">FM068_09545</name>
</gene>